<comment type="subcellular location">
    <subcellularLocation>
        <location evidence="1">Cell outer membrane</location>
    </subcellularLocation>
</comment>
<keyword evidence="3" id="KW-0732">Signal</keyword>
<keyword evidence="5" id="KW-0998">Cell outer membrane</keyword>
<dbReference type="InterPro" id="IPR011990">
    <property type="entry name" value="TPR-like_helical_dom_sf"/>
</dbReference>
<proteinExistence type="inferred from homology"/>
<evidence type="ECO:0000256" key="2">
    <source>
        <dbReference type="ARBA" id="ARBA00006275"/>
    </source>
</evidence>
<evidence type="ECO:0000313" key="8">
    <source>
        <dbReference type="EMBL" id="SMC91205.1"/>
    </source>
</evidence>
<dbReference type="OrthoDB" id="5694214at2"/>
<dbReference type="InterPro" id="IPR012944">
    <property type="entry name" value="SusD_RagB_dom"/>
</dbReference>
<dbReference type="Gene3D" id="1.25.40.390">
    <property type="match status" value="1"/>
</dbReference>
<dbReference type="STRING" id="475255.SAMN04488101_105168"/>
<evidence type="ECO:0000256" key="5">
    <source>
        <dbReference type="ARBA" id="ARBA00023237"/>
    </source>
</evidence>
<dbReference type="Pfam" id="PF07980">
    <property type="entry name" value="SusD_RagB"/>
    <property type="match status" value="1"/>
</dbReference>
<reference evidence="8 9" key="1">
    <citation type="submission" date="2017-04" db="EMBL/GenBank/DDBJ databases">
        <authorList>
            <person name="Afonso C.L."/>
            <person name="Miller P.J."/>
            <person name="Scott M.A."/>
            <person name="Spackman E."/>
            <person name="Goraichik I."/>
            <person name="Dimitrov K.M."/>
            <person name="Suarez D.L."/>
            <person name="Swayne D.E."/>
        </authorList>
    </citation>
    <scope>NUCLEOTIDE SEQUENCE [LARGE SCALE GENOMIC DNA]</scope>
    <source>
        <strain evidence="8 9">DSM 19625</strain>
    </source>
</reference>
<feature type="domain" description="SusD-like N-terminal" evidence="7">
    <location>
        <begin position="66"/>
        <end position="219"/>
    </location>
</feature>
<dbReference type="Pfam" id="PF14322">
    <property type="entry name" value="SusD-like_3"/>
    <property type="match status" value="1"/>
</dbReference>
<evidence type="ECO:0000259" key="7">
    <source>
        <dbReference type="Pfam" id="PF14322"/>
    </source>
</evidence>
<dbReference type="Proteomes" id="UP000192678">
    <property type="component" value="Unassembled WGS sequence"/>
</dbReference>
<evidence type="ECO:0000256" key="3">
    <source>
        <dbReference type="ARBA" id="ARBA00022729"/>
    </source>
</evidence>
<keyword evidence="9" id="KW-1185">Reference proteome</keyword>
<sequence>MRKLRNLIVVFIAILLNACNTLELKPEGFISPEVFYKNENEAFMALTGVYNPLANESFYGRDWFYAFNIQDDLGYYDRNYTNEELFLNNFSYTNARVNNLWKNLYTGINRANSFLENIDRVSFKDDTLKEAYRGEAMFLRAYYYFILSSMWGDVPFRDKSVQSVSQESQLAATSATDIFSFVVTQMEAAVPKVYDADKLTAVGRISKSAIRGILARVYLKMAGNPLNLGKPAYEKALFWANEVKKSGKHTLNSDYTQVFINYVKDVTDVTFRESIWEIEFKGNRLDGHETAGLLGSYNGIYNNDNVSEDTPGYCYGYLSCTLKLEDLYKLPEDAVRKTWNLAAFRYNYNTTTKVRTKTNWTTAQLVYRNAGKFRREYELVSPKARDYTPINFPVLRYADVLLMIAEADNEVNTAPSALAYECLNAVRKRAMPTAVAVAGLTQTTFRQMLRDERARELCFEGERKNDLIRWGIYVEAMTNGRKTMVADARWHVNKRYASAIADYTSERHMLYPIPSSELATNQKMKQNPLW</sequence>
<feature type="domain" description="RagB/SusD" evidence="6">
    <location>
        <begin position="308"/>
        <end position="530"/>
    </location>
</feature>
<evidence type="ECO:0000256" key="1">
    <source>
        <dbReference type="ARBA" id="ARBA00004442"/>
    </source>
</evidence>
<evidence type="ECO:0000259" key="6">
    <source>
        <dbReference type="Pfam" id="PF07980"/>
    </source>
</evidence>
<name>A0A1W2D0U1_9SPHI</name>
<dbReference type="EMBL" id="FWYB01000005">
    <property type="protein sequence ID" value="SMC91205.1"/>
    <property type="molecule type" value="Genomic_DNA"/>
</dbReference>
<dbReference type="AlphaFoldDB" id="A0A1W2D0U1"/>
<protein>
    <submittedName>
        <fullName evidence="8">Starch-binding associating with outer membrane</fullName>
    </submittedName>
</protein>
<dbReference type="SUPFAM" id="SSF48452">
    <property type="entry name" value="TPR-like"/>
    <property type="match status" value="1"/>
</dbReference>
<dbReference type="InterPro" id="IPR033985">
    <property type="entry name" value="SusD-like_N"/>
</dbReference>
<dbReference type="GO" id="GO:0009279">
    <property type="term" value="C:cell outer membrane"/>
    <property type="evidence" value="ECO:0007669"/>
    <property type="project" value="UniProtKB-SubCell"/>
</dbReference>
<gene>
    <name evidence="8" type="ORF">SAMN04488101_105168</name>
</gene>
<evidence type="ECO:0000313" key="9">
    <source>
        <dbReference type="Proteomes" id="UP000192678"/>
    </source>
</evidence>
<organism evidence="8 9">
    <name type="scientific">Pedobacter nyackensis</name>
    <dbReference type="NCBI Taxonomy" id="475255"/>
    <lineage>
        <taxon>Bacteria</taxon>
        <taxon>Pseudomonadati</taxon>
        <taxon>Bacteroidota</taxon>
        <taxon>Sphingobacteriia</taxon>
        <taxon>Sphingobacteriales</taxon>
        <taxon>Sphingobacteriaceae</taxon>
        <taxon>Pedobacter</taxon>
    </lineage>
</organism>
<comment type="similarity">
    <text evidence="2">Belongs to the SusD family.</text>
</comment>
<dbReference type="RefSeq" id="WP_084289506.1">
    <property type="nucleotide sequence ID" value="NZ_FWYB01000005.1"/>
</dbReference>
<evidence type="ECO:0000256" key="4">
    <source>
        <dbReference type="ARBA" id="ARBA00023136"/>
    </source>
</evidence>
<accession>A0A1W2D0U1</accession>
<keyword evidence="4" id="KW-0472">Membrane</keyword>
<dbReference type="CDD" id="cd08977">
    <property type="entry name" value="SusD"/>
    <property type="match status" value="1"/>
</dbReference>